<dbReference type="InterPro" id="IPR000253">
    <property type="entry name" value="FHA_dom"/>
</dbReference>
<dbReference type="OrthoDB" id="1683123at2"/>
<dbReference type="EMBL" id="CP015378">
    <property type="protein sequence ID" value="ANC78431.1"/>
    <property type="molecule type" value="Genomic_DNA"/>
</dbReference>
<sequence length="233" mass="26157">MNDSLYIRIEAGDPYDTGSLMPLKPEGEALVFGRSSQTNETDVSFISPYVSRKHAEIYMQDGVTFIRDLDSKHGTALNNQLLEPHMPKQLQSGDVISLAKGVILLTYLNTQEDQSDLTMEFTSPIQPAESQITSGLHIIPERRQISIDGEPLFLSGKHTDLLVFLYRKKNQAVSSDEIKIQIWPERMVAGSNDIPDVGNDEINALVYRLRKKLGPYGDSIVTVPRYGYMLQIN</sequence>
<evidence type="ECO:0000256" key="2">
    <source>
        <dbReference type="ARBA" id="ARBA00023125"/>
    </source>
</evidence>
<dbReference type="GO" id="GO:0003677">
    <property type="term" value="F:DNA binding"/>
    <property type="evidence" value="ECO:0007669"/>
    <property type="project" value="UniProtKB-UniRule"/>
</dbReference>
<dbReference type="GO" id="GO:0000160">
    <property type="term" value="P:phosphorelay signal transduction system"/>
    <property type="evidence" value="ECO:0007669"/>
    <property type="project" value="InterPro"/>
</dbReference>
<protein>
    <submittedName>
        <fullName evidence="4">Uncharacterized protein</fullName>
    </submittedName>
</protein>
<dbReference type="CDD" id="cd00060">
    <property type="entry name" value="FHA"/>
    <property type="match status" value="1"/>
</dbReference>
<dbReference type="InterPro" id="IPR016032">
    <property type="entry name" value="Sig_transdc_resp-reg_C-effctor"/>
</dbReference>
<evidence type="ECO:0000313" key="4">
    <source>
        <dbReference type="EMBL" id="ANC78431.1"/>
    </source>
</evidence>
<dbReference type="Gene3D" id="2.60.200.20">
    <property type="match status" value="1"/>
</dbReference>
<dbReference type="PROSITE" id="PS50006">
    <property type="entry name" value="FHA_DOMAIN"/>
    <property type="match status" value="1"/>
</dbReference>
<accession>A0A160IPT8</accession>
<dbReference type="InterPro" id="IPR001867">
    <property type="entry name" value="OmpR/PhoB-type_DNA-bd"/>
</dbReference>
<dbReference type="SUPFAM" id="SSF49879">
    <property type="entry name" value="SMAD/FHA domain"/>
    <property type="match status" value="1"/>
</dbReference>
<dbReference type="AlphaFoldDB" id="A0A160IPT8"/>
<keyword evidence="3" id="KW-0804">Transcription</keyword>
<dbReference type="STRING" id="1221500.ABE65_017160"/>
<proteinExistence type="predicted"/>
<dbReference type="Pfam" id="PF00498">
    <property type="entry name" value="FHA"/>
    <property type="match status" value="1"/>
</dbReference>
<dbReference type="Gene3D" id="1.10.10.10">
    <property type="entry name" value="Winged helix-like DNA-binding domain superfamily/Winged helix DNA-binding domain"/>
    <property type="match status" value="1"/>
</dbReference>
<dbReference type="Proteomes" id="UP000076623">
    <property type="component" value="Chromosome"/>
</dbReference>
<dbReference type="KEGG" id="fpn:ABE65_017160"/>
<dbReference type="PROSITE" id="PS51755">
    <property type="entry name" value="OMPR_PHOB"/>
    <property type="match status" value="1"/>
</dbReference>
<evidence type="ECO:0000313" key="5">
    <source>
        <dbReference type="Proteomes" id="UP000076623"/>
    </source>
</evidence>
<keyword evidence="5" id="KW-1185">Reference proteome</keyword>
<keyword evidence="2" id="KW-0238">DNA-binding</keyword>
<dbReference type="InterPro" id="IPR050923">
    <property type="entry name" value="Cell_Proc_Reg/RNA_Proc"/>
</dbReference>
<dbReference type="PANTHER" id="PTHR23308">
    <property type="entry name" value="NUCLEAR INHIBITOR OF PROTEIN PHOSPHATASE-1"/>
    <property type="match status" value="1"/>
</dbReference>
<reference evidence="4 5" key="1">
    <citation type="submission" date="2016-04" db="EMBL/GenBank/DDBJ databases">
        <title>Complete genome sequence of Fictibacillus phosphorivorans G25-29, a strain toxic to nematodes.</title>
        <authorList>
            <person name="Zheng Z."/>
        </authorList>
    </citation>
    <scope>NUCLEOTIDE SEQUENCE [LARGE SCALE GENOMIC DNA]</scope>
    <source>
        <strain evidence="4 5">G25-29</strain>
    </source>
</reference>
<dbReference type="RefSeq" id="WP_066397560.1">
    <property type="nucleotide sequence ID" value="NZ_CP015378.1"/>
</dbReference>
<dbReference type="SMART" id="SM00862">
    <property type="entry name" value="Trans_reg_C"/>
    <property type="match status" value="1"/>
</dbReference>
<dbReference type="CDD" id="cd00383">
    <property type="entry name" value="trans_reg_C"/>
    <property type="match status" value="1"/>
</dbReference>
<keyword evidence="1" id="KW-0805">Transcription regulation</keyword>
<dbReference type="Pfam" id="PF00486">
    <property type="entry name" value="Trans_reg_C"/>
    <property type="match status" value="1"/>
</dbReference>
<name>A0A160IPT8_9BACL</name>
<organism evidence="4 5">
    <name type="scientific">Fictibacillus phosphorivorans</name>
    <dbReference type="NCBI Taxonomy" id="1221500"/>
    <lineage>
        <taxon>Bacteria</taxon>
        <taxon>Bacillati</taxon>
        <taxon>Bacillota</taxon>
        <taxon>Bacilli</taxon>
        <taxon>Bacillales</taxon>
        <taxon>Fictibacillaceae</taxon>
        <taxon>Fictibacillus</taxon>
    </lineage>
</organism>
<dbReference type="SMART" id="SM00240">
    <property type="entry name" value="FHA"/>
    <property type="match status" value="1"/>
</dbReference>
<evidence type="ECO:0000256" key="1">
    <source>
        <dbReference type="ARBA" id="ARBA00023015"/>
    </source>
</evidence>
<dbReference type="InterPro" id="IPR008984">
    <property type="entry name" value="SMAD_FHA_dom_sf"/>
</dbReference>
<evidence type="ECO:0000256" key="3">
    <source>
        <dbReference type="ARBA" id="ARBA00023163"/>
    </source>
</evidence>
<dbReference type="SUPFAM" id="SSF46894">
    <property type="entry name" value="C-terminal effector domain of the bipartite response regulators"/>
    <property type="match status" value="1"/>
</dbReference>
<dbReference type="GO" id="GO:0006355">
    <property type="term" value="P:regulation of DNA-templated transcription"/>
    <property type="evidence" value="ECO:0007669"/>
    <property type="project" value="InterPro"/>
</dbReference>
<gene>
    <name evidence="4" type="ORF">ABE65_017160</name>
</gene>
<dbReference type="InterPro" id="IPR036388">
    <property type="entry name" value="WH-like_DNA-bd_sf"/>
</dbReference>